<dbReference type="InterPro" id="IPR012816">
    <property type="entry name" value="NADAR"/>
</dbReference>
<dbReference type="NCBIfam" id="TIGR02464">
    <property type="entry name" value="ribofla_fusion"/>
    <property type="match status" value="1"/>
</dbReference>
<dbReference type="Proteomes" id="UP000663860">
    <property type="component" value="Unassembled WGS sequence"/>
</dbReference>
<dbReference type="Gene3D" id="1.10.357.40">
    <property type="entry name" value="YbiA-like"/>
    <property type="match status" value="1"/>
</dbReference>
<dbReference type="AlphaFoldDB" id="A0A814E466"/>
<sequence>MAASTRHITSSTLTAAETELINRVHSHFPNNEPNRFHYFYQTASPFSNFHPCTFSENEVQFHCSEQYMMYHKAKLFGDNETAEAILEAKSPADCKALGRVVRNFDEQLWVDNRTPIVSNALQLKFNQDTKMKQTLLEQDGNLLVEASPNDGIWGVGLKKTDPLIKKRSNWQGLNLLGYILTDVLQAMKK</sequence>
<accession>A0A814E466</accession>
<evidence type="ECO:0000259" key="1">
    <source>
        <dbReference type="Pfam" id="PF08719"/>
    </source>
</evidence>
<dbReference type="Pfam" id="PF08719">
    <property type="entry name" value="NADAR"/>
    <property type="match status" value="1"/>
</dbReference>
<proteinExistence type="predicted"/>
<evidence type="ECO:0000313" key="3">
    <source>
        <dbReference type="EMBL" id="CAF3522283.1"/>
    </source>
</evidence>
<evidence type="ECO:0000313" key="4">
    <source>
        <dbReference type="Proteomes" id="UP000663860"/>
    </source>
</evidence>
<gene>
    <name evidence="2" type="ORF">IZO911_LOCUS15688</name>
    <name evidence="3" type="ORF">KXQ929_LOCUS1226</name>
</gene>
<dbReference type="CDD" id="cd15457">
    <property type="entry name" value="NADAR"/>
    <property type="match status" value="1"/>
</dbReference>
<dbReference type="EMBL" id="CAJOBB010000033">
    <property type="protein sequence ID" value="CAF3522283.1"/>
    <property type="molecule type" value="Genomic_DNA"/>
</dbReference>
<evidence type="ECO:0000313" key="2">
    <source>
        <dbReference type="EMBL" id="CAF0964392.1"/>
    </source>
</evidence>
<feature type="domain" description="NADAR" evidence="1">
    <location>
        <begin position="38"/>
        <end position="185"/>
    </location>
</feature>
<dbReference type="SUPFAM" id="SSF143990">
    <property type="entry name" value="YbiA-like"/>
    <property type="match status" value="1"/>
</dbReference>
<dbReference type="EMBL" id="CAJNOE010000137">
    <property type="protein sequence ID" value="CAF0964392.1"/>
    <property type="molecule type" value="Genomic_DNA"/>
</dbReference>
<dbReference type="InterPro" id="IPR037238">
    <property type="entry name" value="YbiA-like_sf"/>
</dbReference>
<reference evidence="2" key="1">
    <citation type="submission" date="2021-02" db="EMBL/GenBank/DDBJ databases">
        <authorList>
            <person name="Nowell W R."/>
        </authorList>
    </citation>
    <scope>NUCLEOTIDE SEQUENCE</scope>
</reference>
<dbReference type="Proteomes" id="UP000663868">
    <property type="component" value="Unassembled WGS sequence"/>
</dbReference>
<protein>
    <recommendedName>
        <fullName evidence="1">NADAR domain-containing protein</fullName>
    </recommendedName>
</protein>
<organism evidence="2 4">
    <name type="scientific">Adineta steineri</name>
    <dbReference type="NCBI Taxonomy" id="433720"/>
    <lineage>
        <taxon>Eukaryota</taxon>
        <taxon>Metazoa</taxon>
        <taxon>Spiralia</taxon>
        <taxon>Gnathifera</taxon>
        <taxon>Rotifera</taxon>
        <taxon>Eurotatoria</taxon>
        <taxon>Bdelloidea</taxon>
        <taxon>Adinetida</taxon>
        <taxon>Adinetidae</taxon>
        <taxon>Adineta</taxon>
    </lineage>
</organism>
<comment type="caution">
    <text evidence="2">The sequence shown here is derived from an EMBL/GenBank/DDBJ whole genome shotgun (WGS) entry which is preliminary data.</text>
</comment>
<name>A0A814E466_9BILA</name>